<comment type="caution">
    <text evidence="12">The sequence shown here is derived from an EMBL/GenBank/DDBJ whole genome shotgun (WGS) entry which is preliminary data.</text>
</comment>
<keyword evidence="10" id="KW-0732">Signal</keyword>
<dbReference type="RefSeq" id="WP_210808786.1">
    <property type="nucleotide sequence ID" value="NZ_JAGQDG010000003.1"/>
</dbReference>
<evidence type="ECO:0000256" key="5">
    <source>
        <dbReference type="ARBA" id="ARBA00022723"/>
    </source>
</evidence>
<dbReference type="PROSITE" id="PS51007">
    <property type="entry name" value="CYTC"/>
    <property type="match status" value="1"/>
</dbReference>
<dbReference type="NCBIfam" id="NF033191">
    <property type="entry name" value="JDVT-CTERM"/>
    <property type="match status" value="1"/>
</dbReference>
<dbReference type="Gene3D" id="2.60.40.10">
    <property type="entry name" value="Immunoglobulins"/>
    <property type="match status" value="5"/>
</dbReference>
<feature type="chain" id="PRO_5045835958" evidence="10">
    <location>
        <begin position="26"/>
        <end position="680"/>
    </location>
</feature>
<evidence type="ECO:0000313" key="13">
    <source>
        <dbReference type="Proteomes" id="UP000672097"/>
    </source>
</evidence>
<evidence type="ECO:0000256" key="9">
    <source>
        <dbReference type="PROSITE-ProRule" id="PRU00433"/>
    </source>
</evidence>
<evidence type="ECO:0000259" key="11">
    <source>
        <dbReference type="PROSITE" id="PS51007"/>
    </source>
</evidence>
<feature type="domain" description="Cytochrome c" evidence="11">
    <location>
        <begin position="27"/>
        <end position="99"/>
    </location>
</feature>
<dbReference type="InterPro" id="IPR052614">
    <property type="entry name" value="CFAP65"/>
</dbReference>
<keyword evidence="7" id="KW-0969">Cilium</keyword>
<evidence type="ECO:0000256" key="6">
    <source>
        <dbReference type="ARBA" id="ARBA00023004"/>
    </source>
</evidence>
<dbReference type="Proteomes" id="UP000672097">
    <property type="component" value="Unassembled WGS sequence"/>
</dbReference>
<evidence type="ECO:0000256" key="1">
    <source>
        <dbReference type="ARBA" id="ARBA00004138"/>
    </source>
</evidence>
<evidence type="ECO:0000256" key="3">
    <source>
        <dbReference type="ARBA" id="ARBA00022490"/>
    </source>
</evidence>
<dbReference type="InterPro" id="IPR036909">
    <property type="entry name" value="Cyt_c-like_dom_sf"/>
</dbReference>
<dbReference type="InterPro" id="IPR013783">
    <property type="entry name" value="Ig-like_fold"/>
</dbReference>
<dbReference type="NCBIfam" id="NF012200">
    <property type="entry name" value="choice_anch_D"/>
    <property type="match status" value="5"/>
</dbReference>
<keyword evidence="4 9" id="KW-0349">Heme</keyword>
<reference evidence="12 13" key="1">
    <citation type="submission" date="2021-04" db="EMBL/GenBank/DDBJ databases">
        <title>The genome sequence of type strain Ideonella paludis KCTC 32238.</title>
        <authorList>
            <person name="Liu Y."/>
        </authorList>
    </citation>
    <scope>NUCLEOTIDE SEQUENCE [LARGE SCALE GENOMIC DNA]</scope>
    <source>
        <strain evidence="12 13">KCTC 32238</strain>
    </source>
</reference>
<evidence type="ECO:0000256" key="2">
    <source>
        <dbReference type="ARBA" id="ARBA00004496"/>
    </source>
</evidence>
<dbReference type="EMBL" id="JAGQDG010000003">
    <property type="protein sequence ID" value="MBQ0935657.1"/>
    <property type="molecule type" value="Genomic_DNA"/>
</dbReference>
<name>A0ABS5DWY5_9BURK</name>
<dbReference type="PANTHER" id="PTHR46127:SF1">
    <property type="entry name" value="CILIA- AND FLAGELLA-ASSOCIATED PROTEIN 65"/>
    <property type="match status" value="1"/>
</dbReference>
<protein>
    <submittedName>
        <fullName evidence="12">Choice-of-anchor D domain-containing protein</fullName>
    </submittedName>
</protein>
<dbReference type="InterPro" id="IPR053879">
    <property type="entry name" value="HYDIN_VesB_CFA65-like_Ig"/>
</dbReference>
<evidence type="ECO:0000256" key="4">
    <source>
        <dbReference type="ARBA" id="ARBA00022617"/>
    </source>
</evidence>
<comment type="subcellular location">
    <subcellularLocation>
        <location evidence="1">Cell projection</location>
        <location evidence="1">Cilium</location>
    </subcellularLocation>
    <subcellularLocation>
        <location evidence="2">Cytoplasm</location>
    </subcellularLocation>
</comment>
<evidence type="ECO:0000256" key="10">
    <source>
        <dbReference type="SAM" id="SignalP"/>
    </source>
</evidence>
<sequence length="680" mass="66052">MTPRLNPLPLAAALCLMSTVPSVWAAANPVRGGTLYDTNCMACHGPAESPTNARSLNTRNTPSVLQSAITANRGGMGVFSSTLSAADQADIAAFLGNAPTALSFASTPVGSSSAKQTLTVRTGRVALSNITVSTSAEFTRQGGTCGSTLAANSACTVDVLFQPTQAGQRSGTLSLVHSGIPDGVSVGLSGTATAVAVPTLTLNATSLDFGNQTLNQSSASRSVTASNSGTAALSFSSLAVSGAAAADYTTAGTCSTSVALQPAQSCTVELTFRPSAVGSRSATLQLASNASNGTGSVALSGNGQQAPAPVVSLSPSSLDFGNQVVGTSSANRNITLSNTGNAALSITGIAASGAFGVNHACGSSLPAGGSCTLQVSFTPTGAGAASGAITVTSDAAGSPQRVSLSGTGTLSSPTLVWSPATTSLAFGEATVGAASAMKTLTLSNQGPGDATLASLALSGTHASDYRVDASSTCAQGLALPANSTCTVKLSFTPSAAGARDAALTVSSNGSNPGTIALGGTGVAAAAPKLMLSTSSLSFSVPATGGTSAAQTVTLSNSGNAALNISAYSSSNAAFSVSPGSSNGCAAAPLTLAPAATCTLQVTWASGNAEQASGTLQISSNAAGSPAAVTLNGQRESATNQGGGGCTVGGGEARFDPLLWGMTLLAGLLLWHRRKAQGGQA</sequence>
<dbReference type="SUPFAM" id="SSF46626">
    <property type="entry name" value="Cytochrome c"/>
    <property type="match status" value="1"/>
</dbReference>
<dbReference type="Pfam" id="PF22544">
    <property type="entry name" value="HYDIN_VesB_CFA65-like_Ig"/>
    <property type="match status" value="3"/>
</dbReference>
<dbReference type="InterPro" id="IPR031549">
    <property type="entry name" value="ASH"/>
</dbReference>
<evidence type="ECO:0000313" key="12">
    <source>
        <dbReference type="EMBL" id="MBQ0935657.1"/>
    </source>
</evidence>
<dbReference type="Pfam" id="PF13442">
    <property type="entry name" value="Cytochrome_CBB3"/>
    <property type="match status" value="1"/>
</dbReference>
<keyword evidence="8" id="KW-0966">Cell projection</keyword>
<organism evidence="12 13">
    <name type="scientific">Ideonella paludis</name>
    <dbReference type="NCBI Taxonomy" id="1233411"/>
    <lineage>
        <taxon>Bacteria</taxon>
        <taxon>Pseudomonadati</taxon>
        <taxon>Pseudomonadota</taxon>
        <taxon>Betaproteobacteria</taxon>
        <taxon>Burkholderiales</taxon>
        <taxon>Sphaerotilaceae</taxon>
        <taxon>Ideonella</taxon>
    </lineage>
</organism>
<keyword evidence="3" id="KW-0963">Cytoplasm</keyword>
<keyword evidence="13" id="KW-1185">Reference proteome</keyword>
<evidence type="ECO:0000256" key="7">
    <source>
        <dbReference type="ARBA" id="ARBA00023069"/>
    </source>
</evidence>
<keyword evidence="6 9" id="KW-0408">Iron</keyword>
<dbReference type="Pfam" id="PF15780">
    <property type="entry name" value="ASH"/>
    <property type="match status" value="1"/>
</dbReference>
<evidence type="ECO:0000256" key="8">
    <source>
        <dbReference type="ARBA" id="ARBA00023273"/>
    </source>
</evidence>
<dbReference type="Gene3D" id="1.10.760.10">
    <property type="entry name" value="Cytochrome c-like domain"/>
    <property type="match status" value="1"/>
</dbReference>
<proteinExistence type="predicted"/>
<accession>A0ABS5DWY5</accession>
<dbReference type="InterPro" id="IPR009056">
    <property type="entry name" value="Cyt_c-like_dom"/>
</dbReference>
<keyword evidence="5 9" id="KW-0479">Metal-binding</keyword>
<feature type="signal peptide" evidence="10">
    <location>
        <begin position="1"/>
        <end position="25"/>
    </location>
</feature>
<gene>
    <name evidence="12" type="ORF">KAK11_09980</name>
</gene>
<dbReference type="PANTHER" id="PTHR46127">
    <property type="entry name" value="CILIA- AND FLAGELLA-ASSOCIATED PROTEIN 65"/>
    <property type="match status" value="1"/>
</dbReference>